<reference evidence="2 3" key="2">
    <citation type="submission" date="2024-07" db="EMBL/GenBank/DDBJ databases">
        <authorList>
            <person name="Akdeniz Z."/>
        </authorList>
    </citation>
    <scope>NUCLEOTIDE SEQUENCE [LARGE SCALE GENOMIC DNA]</scope>
</reference>
<evidence type="ECO:0000313" key="2">
    <source>
        <dbReference type="EMBL" id="CAL6029703.1"/>
    </source>
</evidence>
<dbReference type="EMBL" id="CAXDID020000111">
    <property type="protein sequence ID" value="CAL6029703.1"/>
    <property type="molecule type" value="Genomic_DNA"/>
</dbReference>
<protein>
    <submittedName>
        <fullName evidence="2">Hypothetical_protein</fullName>
    </submittedName>
</protein>
<evidence type="ECO:0000313" key="3">
    <source>
        <dbReference type="Proteomes" id="UP001642409"/>
    </source>
</evidence>
<organism evidence="1">
    <name type="scientific">Hexamita inflata</name>
    <dbReference type="NCBI Taxonomy" id="28002"/>
    <lineage>
        <taxon>Eukaryota</taxon>
        <taxon>Metamonada</taxon>
        <taxon>Diplomonadida</taxon>
        <taxon>Hexamitidae</taxon>
        <taxon>Hexamitinae</taxon>
        <taxon>Hexamita</taxon>
    </lineage>
</organism>
<sequence length="116" mass="13689">MQNKYIFNLQVITPFNQLPAGSEEERPTISSRVIKANINQFTQNNFINASNSVNTDLHTHHHTLDADMNTTGFIKERTNEHVCEFVDNIDKYFWDVLRLNTKDDIKQHYFQTQFKL</sequence>
<reference evidence="1" key="1">
    <citation type="submission" date="2023-06" db="EMBL/GenBank/DDBJ databases">
        <authorList>
            <person name="Kurt Z."/>
        </authorList>
    </citation>
    <scope>NUCLEOTIDE SEQUENCE</scope>
</reference>
<dbReference type="EMBL" id="CATOUU010000994">
    <property type="protein sequence ID" value="CAI9965802.1"/>
    <property type="molecule type" value="Genomic_DNA"/>
</dbReference>
<dbReference type="Proteomes" id="UP001642409">
    <property type="component" value="Unassembled WGS sequence"/>
</dbReference>
<proteinExistence type="predicted"/>
<accession>A0AA86UUX6</accession>
<comment type="caution">
    <text evidence="1">The sequence shown here is derived from an EMBL/GenBank/DDBJ whole genome shotgun (WGS) entry which is preliminary data.</text>
</comment>
<dbReference type="AlphaFoldDB" id="A0AA86UUX6"/>
<gene>
    <name evidence="2" type="ORF">HINF_LOCUS32580</name>
    <name evidence="1" type="ORF">HINF_LOCUS53447</name>
</gene>
<evidence type="ECO:0000313" key="1">
    <source>
        <dbReference type="EMBL" id="CAI9965802.1"/>
    </source>
</evidence>
<keyword evidence="3" id="KW-1185">Reference proteome</keyword>
<name>A0AA86UUX6_9EUKA</name>